<keyword evidence="1" id="KW-0378">Hydrolase</keyword>
<dbReference type="Pfam" id="PF02585">
    <property type="entry name" value="PIG-L"/>
    <property type="match status" value="1"/>
</dbReference>
<dbReference type="PANTHER" id="PTHR12993:SF30">
    <property type="entry name" value="N-ACETYL-ALPHA-D-GLUCOSAMINYL L-MALATE DEACETYLASE 1"/>
    <property type="match status" value="1"/>
</dbReference>
<dbReference type="PANTHER" id="PTHR12993">
    <property type="entry name" value="N-ACETYLGLUCOSAMINYL-PHOSPHATIDYLINOSITOL DE-N-ACETYLASE-RELATED"/>
    <property type="match status" value="1"/>
</dbReference>
<accession>A0ABW4ZAP4</accession>
<dbReference type="Gene3D" id="3.40.50.10320">
    <property type="entry name" value="LmbE-like"/>
    <property type="match status" value="1"/>
</dbReference>
<dbReference type="InterPro" id="IPR024078">
    <property type="entry name" value="LmbE-like_dom_sf"/>
</dbReference>
<dbReference type="Proteomes" id="UP001597389">
    <property type="component" value="Unassembled WGS sequence"/>
</dbReference>
<dbReference type="RefSeq" id="WP_377087292.1">
    <property type="nucleotide sequence ID" value="NZ_JBHSJL010000014.1"/>
</dbReference>
<organism evidence="1 2">
    <name type="scientific">Rubritalea tangerina</name>
    <dbReference type="NCBI Taxonomy" id="430798"/>
    <lineage>
        <taxon>Bacteria</taxon>
        <taxon>Pseudomonadati</taxon>
        <taxon>Verrucomicrobiota</taxon>
        <taxon>Verrucomicrobiia</taxon>
        <taxon>Verrucomicrobiales</taxon>
        <taxon>Rubritaleaceae</taxon>
        <taxon>Rubritalea</taxon>
    </lineage>
</organism>
<dbReference type="EC" id="3.5.1.-" evidence="1"/>
<comment type="caution">
    <text evidence="1">The sequence shown here is derived from an EMBL/GenBank/DDBJ whole genome shotgun (WGS) entry which is preliminary data.</text>
</comment>
<protein>
    <submittedName>
        <fullName evidence="1">PIG-L deacetylase family protein</fullName>
        <ecNumber evidence="1">3.5.1.-</ecNumber>
    </submittedName>
</protein>
<dbReference type="InterPro" id="IPR003737">
    <property type="entry name" value="GlcNAc_PI_deacetylase-related"/>
</dbReference>
<keyword evidence="2" id="KW-1185">Reference proteome</keyword>
<proteinExistence type="predicted"/>
<name>A0ABW4ZAP4_9BACT</name>
<dbReference type="EMBL" id="JBHUJB010000035">
    <property type="protein sequence ID" value="MFD2158975.1"/>
    <property type="molecule type" value="Genomic_DNA"/>
</dbReference>
<evidence type="ECO:0000313" key="2">
    <source>
        <dbReference type="Proteomes" id="UP001597389"/>
    </source>
</evidence>
<dbReference type="GO" id="GO:0016787">
    <property type="term" value="F:hydrolase activity"/>
    <property type="evidence" value="ECO:0007669"/>
    <property type="project" value="UniProtKB-KW"/>
</dbReference>
<reference evidence="2" key="1">
    <citation type="journal article" date="2019" name="Int. J. Syst. Evol. Microbiol.">
        <title>The Global Catalogue of Microorganisms (GCM) 10K type strain sequencing project: providing services to taxonomists for standard genome sequencing and annotation.</title>
        <authorList>
            <consortium name="The Broad Institute Genomics Platform"/>
            <consortium name="The Broad Institute Genome Sequencing Center for Infectious Disease"/>
            <person name="Wu L."/>
            <person name="Ma J."/>
        </authorList>
    </citation>
    <scope>NUCLEOTIDE SEQUENCE [LARGE SCALE GENOMIC DNA]</scope>
    <source>
        <strain evidence="2">CCUG 57942</strain>
    </source>
</reference>
<evidence type="ECO:0000313" key="1">
    <source>
        <dbReference type="EMBL" id="MFD2158975.1"/>
    </source>
</evidence>
<gene>
    <name evidence="1" type="ORF">ACFSW8_08705</name>
</gene>
<dbReference type="SUPFAM" id="SSF102588">
    <property type="entry name" value="LmbE-like"/>
    <property type="match status" value="1"/>
</dbReference>
<sequence length="229" mass="25314">MQTTERRVLVVAAHADDEILGCGGTMAKHVSMGDKVGVLFMTDGVGARSDECDTCHVEGRESAAHQALEIIGAELLGQFAFPDNAMDQMARIEITQAIERVITEYQPTIIYTHHGGDLNVDHRRTLESVLTASRPQPGNGVCEIYSFEVASSTAWKGVSLTDGFLPNYYVNISDQLDVKMEALKAYEDEMRDFPHARSYEALEALALWRGSQVGLRAAEAFMVERKILF</sequence>